<organism evidence="4 5">
    <name type="scientific">Halopseudomonas laoshanensis</name>
    <dbReference type="NCBI Taxonomy" id="2268758"/>
    <lineage>
        <taxon>Bacteria</taxon>
        <taxon>Pseudomonadati</taxon>
        <taxon>Pseudomonadota</taxon>
        <taxon>Gammaproteobacteria</taxon>
        <taxon>Pseudomonadales</taxon>
        <taxon>Pseudomonadaceae</taxon>
        <taxon>Halopseudomonas</taxon>
    </lineage>
</organism>
<dbReference type="Proteomes" id="UP000463138">
    <property type="component" value="Unassembled WGS sequence"/>
</dbReference>
<accession>A0A7V7KX15</accession>
<proteinExistence type="predicted"/>
<reference evidence="4 5" key="1">
    <citation type="submission" date="2018-07" db="EMBL/GenBank/DDBJ databases">
        <title>Pseudomonas laoshanensis sp. nov., isolated from soil.</title>
        <authorList>
            <person name="Sun J."/>
            <person name="Yu L."/>
            <person name="Wang M."/>
            <person name="Zhang C."/>
        </authorList>
    </citation>
    <scope>NUCLEOTIDE SEQUENCE [LARGE SCALE GENOMIC DNA]</scope>
    <source>
        <strain evidence="4 5">Y22</strain>
    </source>
</reference>
<feature type="chain" id="PRO_5030625724" description="Outer membrane protein beta-barrel domain-containing protein" evidence="2">
    <location>
        <begin position="25"/>
        <end position="255"/>
    </location>
</feature>
<evidence type="ECO:0000256" key="1">
    <source>
        <dbReference type="ARBA" id="ARBA00022729"/>
    </source>
</evidence>
<sequence>MRSRNSLIKASTFGVLLVPAFAFAQGTSSQDPMSHLGIKGSYNEYSSDSDISQIDDSKERMPTIGAFYNFGNKLTSQSGFIYQAGIEANYGEKDDNEVREARGEIDLGLRAPLDNNFSADFIVGAGYDWSRFEPDAGDGLETRVTNESPFAKLGLGLNHHGQTVTTRFEAGTRYSMGGETKFRVEDVGSETLDMQDKANPYAELTLLWNNRENAMPISASLYYERTNYELEDAEQLTANTKLESDEVGLKLGMMF</sequence>
<keyword evidence="5" id="KW-1185">Reference proteome</keyword>
<dbReference type="EMBL" id="QOVF01000002">
    <property type="protein sequence ID" value="KAA0694817.1"/>
    <property type="molecule type" value="Genomic_DNA"/>
</dbReference>
<dbReference type="InterPro" id="IPR027385">
    <property type="entry name" value="Beta-barrel_OMP"/>
</dbReference>
<gene>
    <name evidence="4" type="ORF">DT594_08020</name>
</gene>
<keyword evidence="1 2" id="KW-0732">Signal</keyword>
<evidence type="ECO:0000256" key="2">
    <source>
        <dbReference type="SAM" id="SignalP"/>
    </source>
</evidence>
<feature type="domain" description="Outer membrane protein beta-barrel" evidence="3">
    <location>
        <begin position="17"/>
        <end position="185"/>
    </location>
</feature>
<dbReference type="AlphaFoldDB" id="A0A7V7KX15"/>
<dbReference type="OrthoDB" id="6995667at2"/>
<comment type="caution">
    <text evidence="4">The sequence shown here is derived from an EMBL/GenBank/DDBJ whole genome shotgun (WGS) entry which is preliminary data.</text>
</comment>
<evidence type="ECO:0000313" key="5">
    <source>
        <dbReference type="Proteomes" id="UP000463138"/>
    </source>
</evidence>
<feature type="signal peptide" evidence="2">
    <location>
        <begin position="1"/>
        <end position="24"/>
    </location>
</feature>
<name>A0A7V7KX15_9GAMM</name>
<dbReference type="Pfam" id="PF13505">
    <property type="entry name" value="OMP_b-brl"/>
    <property type="match status" value="1"/>
</dbReference>
<evidence type="ECO:0000313" key="4">
    <source>
        <dbReference type="EMBL" id="KAA0694817.1"/>
    </source>
</evidence>
<evidence type="ECO:0000259" key="3">
    <source>
        <dbReference type="Pfam" id="PF13505"/>
    </source>
</evidence>
<dbReference type="RefSeq" id="WP_149332204.1">
    <property type="nucleotide sequence ID" value="NZ_QOVF01000002.1"/>
</dbReference>
<protein>
    <recommendedName>
        <fullName evidence="3">Outer membrane protein beta-barrel domain-containing protein</fullName>
    </recommendedName>
</protein>